<dbReference type="Pfam" id="PF03176">
    <property type="entry name" value="MMPL"/>
    <property type="match status" value="2"/>
</dbReference>
<dbReference type="PANTHER" id="PTHR33406:SF13">
    <property type="entry name" value="MEMBRANE PROTEIN YDFJ"/>
    <property type="match status" value="1"/>
</dbReference>
<evidence type="ECO:0000259" key="7">
    <source>
        <dbReference type="PROSITE" id="PS50156"/>
    </source>
</evidence>
<proteinExistence type="predicted"/>
<evidence type="ECO:0000313" key="8">
    <source>
        <dbReference type="EMBL" id="MBZ2386879.1"/>
    </source>
</evidence>
<evidence type="ECO:0000256" key="1">
    <source>
        <dbReference type="ARBA" id="ARBA00004651"/>
    </source>
</evidence>
<gene>
    <name evidence="8" type="ORF">K8P03_06245</name>
</gene>
<dbReference type="InterPro" id="IPR004869">
    <property type="entry name" value="MMPL_dom"/>
</dbReference>
<feature type="domain" description="SSD" evidence="7">
    <location>
        <begin position="540"/>
        <end position="671"/>
    </location>
</feature>
<dbReference type="RefSeq" id="WP_223419431.1">
    <property type="nucleotide sequence ID" value="NZ_JAIPME010000002.1"/>
</dbReference>
<feature type="transmembrane region" description="Helical" evidence="6">
    <location>
        <begin position="544"/>
        <end position="564"/>
    </location>
</feature>
<feature type="transmembrane region" description="Helical" evidence="6">
    <location>
        <begin position="175"/>
        <end position="192"/>
    </location>
</feature>
<feature type="transmembrane region" description="Helical" evidence="6">
    <location>
        <begin position="355"/>
        <end position="371"/>
    </location>
</feature>
<dbReference type="PROSITE" id="PS50156">
    <property type="entry name" value="SSD"/>
    <property type="match status" value="1"/>
</dbReference>
<keyword evidence="5 6" id="KW-0472">Membrane</keyword>
<evidence type="ECO:0000256" key="3">
    <source>
        <dbReference type="ARBA" id="ARBA00022692"/>
    </source>
</evidence>
<feature type="transmembrane region" description="Helical" evidence="6">
    <location>
        <begin position="12"/>
        <end position="30"/>
    </location>
</feature>
<evidence type="ECO:0000256" key="5">
    <source>
        <dbReference type="ARBA" id="ARBA00023136"/>
    </source>
</evidence>
<feature type="transmembrane region" description="Helical" evidence="6">
    <location>
        <begin position="225"/>
        <end position="250"/>
    </location>
</feature>
<comment type="subcellular location">
    <subcellularLocation>
        <location evidence="1">Cell membrane</location>
        <topology evidence="1">Multi-pass membrane protein</topology>
    </subcellularLocation>
</comment>
<keyword evidence="2" id="KW-1003">Cell membrane</keyword>
<keyword evidence="4 6" id="KW-1133">Transmembrane helix</keyword>
<dbReference type="Gene3D" id="1.20.1640.10">
    <property type="entry name" value="Multidrug efflux transporter AcrB transmembrane domain"/>
    <property type="match status" value="2"/>
</dbReference>
<name>A0ABS7SZC1_9FIRM</name>
<dbReference type="EMBL" id="JAIPME010000002">
    <property type="protein sequence ID" value="MBZ2386879.1"/>
    <property type="molecule type" value="Genomic_DNA"/>
</dbReference>
<evidence type="ECO:0000256" key="2">
    <source>
        <dbReference type="ARBA" id="ARBA00022475"/>
    </source>
</evidence>
<keyword evidence="3 6" id="KW-0812">Transmembrane</keyword>
<evidence type="ECO:0000256" key="6">
    <source>
        <dbReference type="SAM" id="Phobius"/>
    </source>
</evidence>
<dbReference type="PANTHER" id="PTHR33406">
    <property type="entry name" value="MEMBRANE PROTEIN MJ1562-RELATED"/>
    <property type="match status" value="1"/>
</dbReference>
<feature type="transmembrane region" description="Helical" evidence="6">
    <location>
        <begin position="199"/>
        <end position="219"/>
    </location>
</feature>
<feature type="transmembrane region" description="Helical" evidence="6">
    <location>
        <begin position="649"/>
        <end position="676"/>
    </location>
</feature>
<protein>
    <submittedName>
        <fullName evidence="8">MMPL family transporter</fullName>
    </submittedName>
</protein>
<dbReference type="InterPro" id="IPR000731">
    <property type="entry name" value="SSD"/>
</dbReference>
<feature type="transmembrane region" description="Helical" evidence="6">
    <location>
        <begin position="619"/>
        <end position="637"/>
    </location>
</feature>
<dbReference type="SUPFAM" id="SSF82866">
    <property type="entry name" value="Multidrug efflux transporter AcrB transmembrane domain"/>
    <property type="match status" value="2"/>
</dbReference>
<accession>A0ABS7SZC1</accession>
<reference evidence="8 9" key="1">
    <citation type="submission" date="2021-08" db="EMBL/GenBank/DDBJ databases">
        <title>FDA dAtabase for Regulatory Grade micrObial Sequences (FDA-ARGOS): Supporting development and validation of Infectious Disease Dx tests.</title>
        <authorList>
            <person name="Sproer C."/>
            <person name="Gronow S."/>
            <person name="Severitt S."/>
            <person name="Schroder I."/>
            <person name="Tallon L."/>
            <person name="Sadzewicz L."/>
            <person name="Zhao X."/>
            <person name="Boylan J."/>
            <person name="Ott S."/>
            <person name="Bowen H."/>
            <person name="Vavikolanu K."/>
            <person name="Hazen T."/>
            <person name="Aluvathingal J."/>
            <person name="Nadendla S."/>
            <person name="Lowell S."/>
            <person name="Myers T."/>
            <person name="Yan Y."/>
            <person name="Sichtig H."/>
        </authorList>
    </citation>
    <scope>NUCLEOTIDE SEQUENCE [LARGE SCALE GENOMIC DNA]</scope>
    <source>
        <strain evidence="8 9">FDAARGOS_1460</strain>
    </source>
</reference>
<sequence length="690" mass="76703">MKKISKFISYHPRLVLLVMTILLIPSWIGYKSTGVNYDILSYLPENLESTQGQEILDKDFKNAATGMLILKGTDHDADKLKKEILEIDGVEDVISKSSIVGDTVPSEFLPDEIRDAFYAEDSTLLMVKFSESSSSFRTMEAIDQIRDLESKEKYLSGISSLVKDTKDLIDRETPIYVALAVALALVVLSLANESTIIPFLFMLNIGYAILYNFGTNIFLGEISYITKAIAAVLQLAVTTDYSIFLYHRYVEKKKKNESNNEAMAKAIDSTLASIFASSLTTFAGFLVLLLMQLGLGKDIGLVMSKGVLLGLISTVVVLPPMILLAEKLVNRFNHKVLLPDFSRTASFTIKHRKKLFIVFLLLFIPAVYGARNTNLYYNLDRSLPQDLDSIVALNKMKKDYNMASSHFIVVKDDLSKTSVNSMIEEIEDVDGVNNVLSVNSMTGLTIPSEVLPEKLKQNFVQNGYQMIMVNSEYQTASSEVNRQVSEIDKIVKAHDPDGKLTGEAVLTKDLTILSDRDFKMVNIASIIVVFLIIALVFKSFAIPIVLIAAIELAIFINMGIPFYFGHTIPFITSIIIGVVQLGSTIDYSILMMDRFIFEYKKHKDLDKALDLSVRETSKSIVTSALSFFAATIGVGIYSKMEIVSTICIFLARGAIISMLVIIIFLPAIIGVSIPFIEKTTKGFKEGKENE</sequence>
<organism evidence="8 9">
    <name type="scientific">Anaerococcus murdochii</name>
    <dbReference type="NCBI Taxonomy" id="411577"/>
    <lineage>
        <taxon>Bacteria</taxon>
        <taxon>Bacillati</taxon>
        <taxon>Bacillota</taxon>
        <taxon>Tissierellia</taxon>
        <taxon>Tissierellales</taxon>
        <taxon>Peptoniphilaceae</taxon>
        <taxon>Anaerococcus</taxon>
    </lineage>
</organism>
<dbReference type="InterPro" id="IPR050545">
    <property type="entry name" value="Mycobact_MmpL"/>
</dbReference>
<feature type="transmembrane region" description="Helical" evidence="6">
    <location>
        <begin position="520"/>
        <end position="537"/>
    </location>
</feature>
<comment type="caution">
    <text evidence="8">The sequence shown here is derived from an EMBL/GenBank/DDBJ whole genome shotgun (WGS) entry which is preliminary data.</text>
</comment>
<feature type="transmembrane region" description="Helical" evidence="6">
    <location>
        <begin position="307"/>
        <end position="325"/>
    </location>
</feature>
<dbReference type="Proteomes" id="UP000734271">
    <property type="component" value="Unassembled WGS sequence"/>
</dbReference>
<feature type="transmembrane region" description="Helical" evidence="6">
    <location>
        <begin position="271"/>
        <end position="295"/>
    </location>
</feature>
<evidence type="ECO:0000256" key="4">
    <source>
        <dbReference type="ARBA" id="ARBA00022989"/>
    </source>
</evidence>
<feature type="transmembrane region" description="Helical" evidence="6">
    <location>
        <begin position="570"/>
        <end position="590"/>
    </location>
</feature>
<keyword evidence="9" id="KW-1185">Reference proteome</keyword>
<evidence type="ECO:0000313" key="9">
    <source>
        <dbReference type="Proteomes" id="UP000734271"/>
    </source>
</evidence>